<keyword evidence="2" id="KW-1185">Reference proteome</keyword>
<dbReference type="PANTHER" id="PTHR20898">
    <property type="entry name" value="DAEDALUS ON 3-RELATED-RELATED"/>
    <property type="match status" value="1"/>
</dbReference>
<dbReference type="RefSeq" id="XP_041631697.1">
    <property type="nucleotide sequence ID" value="XM_041775763.1"/>
</dbReference>
<gene>
    <name evidence="3" type="primary">LOC108080870</name>
</gene>
<dbReference type="InterPro" id="IPR010512">
    <property type="entry name" value="DUF1091"/>
</dbReference>
<dbReference type="Proteomes" id="UP001652661">
    <property type="component" value="Chromosome 2L"/>
</dbReference>
<accession>A0ABM3C655</accession>
<reference evidence="3" key="2">
    <citation type="submission" date="2025-08" db="UniProtKB">
        <authorList>
            <consortium name="RefSeq"/>
        </authorList>
    </citation>
    <scope>IDENTIFICATION</scope>
    <source>
        <strain evidence="3">14028-0561.14</strain>
        <tissue evidence="3">Whole fly</tissue>
    </source>
</reference>
<proteinExistence type="predicted"/>
<protein>
    <submittedName>
        <fullName evidence="3">Uncharacterized protein</fullName>
    </submittedName>
</protein>
<evidence type="ECO:0000313" key="3">
    <source>
        <dbReference type="RefSeq" id="XP_041631697.1"/>
    </source>
</evidence>
<reference evidence="2" key="1">
    <citation type="submission" date="2025-05" db="UniProtKB">
        <authorList>
            <consortium name="RefSeq"/>
        </authorList>
    </citation>
    <scope>NUCLEOTIDE SEQUENCE [LARGE SCALE GENOMIC DNA]</scope>
    <source>
        <strain evidence="2">14028-0561.14</strain>
    </source>
</reference>
<dbReference type="PANTHER" id="PTHR20898:SF0">
    <property type="entry name" value="DAEDALUS ON 3-RELATED"/>
    <property type="match status" value="1"/>
</dbReference>
<name>A0ABM3C655_DROKI</name>
<dbReference type="Pfam" id="PF06477">
    <property type="entry name" value="DUF1091"/>
    <property type="match status" value="1"/>
</dbReference>
<feature type="chain" id="PRO_5045747909" evidence="1">
    <location>
        <begin position="25"/>
        <end position="171"/>
    </location>
</feature>
<dbReference type="GeneID" id="108080870"/>
<dbReference type="SMART" id="SM00697">
    <property type="entry name" value="DM8"/>
    <property type="match status" value="1"/>
</dbReference>
<evidence type="ECO:0000256" key="1">
    <source>
        <dbReference type="SAM" id="SignalP"/>
    </source>
</evidence>
<organism evidence="2 3">
    <name type="scientific">Drosophila kikkawai</name>
    <name type="common">Fruit fly</name>
    <dbReference type="NCBI Taxonomy" id="30033"/>
    <lineage>
        <taxon>Eukaryota</taxon>
        <taxon>Metazoa</taxon>
        <taxon>Ecdysozoa</taxon>
        <taxon>Arthropoda</taxon>
        <taxon>Hexapoda</taxon>
        <taxon>Insecta</taxon>
        <taxon>Pterygota</taxon>
        <taxon>Neoptera</taxon>
        <taxon>Endopterygota</taxon>
        <taxon>Diptera</taxon>
        <taxon>Brachycera</taxon>
        <taxon>Muscomorpha</taxon>
        <taxon>Ephydroidea</taxon>
        <taxon>Drosophilidae</taxon>
        <taxon>Drosophila</taxon>
        <taxon>Sophophora</taxon>
    </lineage>
</organism>
<evidence type="ECO:0000313" key="2">
    <source>
        <dbReference type="Proteomes" id="UP001652661"/>
    </source>
</evidence>
<keyword evidence="1" id="KW-0732">Signal</keyword>
<sequence length="171" mass="20380">MKGKLHFLLVFLVYSLVVFTNVKRESFDKDFIDFEYCRLRSVNRTYKYVSGRVKLLKTPLNHIKVNMALYQRLNGYKPFLYNFTLDACKFLKNQKSNPIASYFYGFLTEYSNMNHSCPFDHDIVVDKLSTAFINHRVTKMLPFPEGDYMIKTHWKFPEIEKALTKFYFSLS</sequence>
<feature type="signal peptide" evidence="1">
    <location>
        <begin position="1"/>
        <end position="24"/>
    </location>
</feature>